<evidence type="ECO:0000313" key="1">
    <source>
        <dbReference type="EMBL" id="ELT89807.1"/>
    </source>
</evidence>
<dbReference type="PANTHER" id="PTHR24104:SF48">
    <property type="entry name" value="PROTEIN WECH"/>
    <property type="match status" value="1"/>
</dbReference>
<reference evidence="1 3" key="2">
    <citation type="journal article" date="2013" name="Nature">
        <title>Insights into bilaterian evolution from three spiralian genomes.</title>
        <authorList>
            <person name="Simakov O."/>
            <person name="Marletaz F."/>
            <person name="Cho S.J."/>
            <person name="Edsinger-Gonzales E."/>
            <person name="Havlak P."/>
            <person name="Hellsten U."/>
            <person name="Kuo D.H."/>
            <person name="Larsson T."/>
            <person name="Lv J."/>
            <person name="Arendt D."/>
            <person name="Savage R."/>
            <person name="Osoegawa K."/>
            <person name="de Jong P."/>
            <person name="Grimwood J."/>
            <person name="Chapman J.A."/>
            <person name="Shapiro H."/>
            <person name="Aerts A."/>
            <person name="Otillar R.P."/>
            <person name="Terry A.Y."/>
            <person name="Boore J.L."/>
            <person name="Grigoriev I.V."/>
            <person name="Lindberg D.R."/>
            <person name="Seaver E.C."/>
            <person name="Weisblat D.A."/>
            <person name="Putnam N.H."/>
            <person name="Rokhsar D.S."/>
        </authorList>
    </citation>
    <scope>NUCLEOTIDE SEQUENCE</scope>
    <source>
        <strain evidence="1 3">I ESC-2004</strain>
    </source>
</reference>
<accession>R7TEB1</accession>
<dbReference type="STRING" id="283909.R7TEB1"/>
<reference evidence="3" key="1">
    <citation type="submission" date="2012-12" db="EMBL/GenBank/DDBJ databases">
        <authorList>
            <person name="Hellsten U."/>
            <person name="Grimwood J."/>
            <person name="Chapman J.A."/>
            <person name="Shapiro H."/>
            <person name="Aerts A."/>
            <person name="Otillar R.P."/>
            <person name="Terry A.Y."/>
            <person name="Boore J.L."/>
            <person name="Simakov O."/>
            <person name="Marletaz F."/>
            <person name="Cho S.-J."/>
            <person name="Edsinger-Gonzales E."/>
            <person name="Havlak P."/>
            <person name="Kuo D.-H."/>
            <person name="Larsson T."/>
            <person name="Lv J."/>
            <person name="Arendt D."/>
            <person name="Savage R."/>
            <person name="Osoegawa K."/>
            <person name="de Jong P."/>
            <person name="Lindberg D.R."/>
            <person name="Seaver E.C."/>
            <person name="Weisblat D.A."/>
            <person name="Putnam N.H."/>
            <person name="Grigoriev I.V."/>
            <person name="Rokhsar D.S."/>
        </authorList>
    </citation>
    <scope>NUCLEOTIDE SEQUENCE</scope>
    <source>
        <strain evidence="3">I ESC-2004</strain>
    </source>
</reference>
<dbReference type="OMA" id="HTFRNCY"/>
<evidence type="ECO:0008006" key="4">
    <source>
        <dbReference type="Google" id="ProtNLM"/>
    </source>
</evidence>
<dbReference type="EnsemblMetazoa" id="CapteT147450">
    <property type="protein sequence ID" value="CapteP147450"/>
    <property type="gene ID" value="CapteG147450"/>
</dbReference>
<dbReference type="EMBL" id="AMQN01032340">
    <property type="status" value="NOT_ANNOTATED_CDS"/>
    <property type="molecule type" value="Genomic_DNA"/>
</dbReference>
<dbReference type="Gene3D" id="2.40.10.500">
    <property type="match status" value="1"/>
</dbReference>
<dbReference type="GO" id="GO:0061630">
    <property type="term" value="F:ubiquitin protein ligase activity"/>
    <property type="evidence" value="ECO:0007669"/>
    <property type="project" value="TreeGrafter"/>
</dbReference>
<keyword evidence="3" id="KW-1185">Reference proteome</keyword>
<dbReference type="InterPro" id="IPR011042">
    <property type="entry name" value="6-blade_b-propeller_TolB-like"/>
</dbReference>
<evidence type="ECO:0000313" key="2">
    <source>
        <dbReference type="EnsemblMetazoa" id="CapteP147450"/>
    </source>
</evidence>
<organism evidence="1">
    <name type="scientific">Capitella teleta</name>
    <name type="common">Polychaete worm</name>
    <dbReference type="NCBI Taxonomy" id="283909"/>
    <lineage>
        <taxon>Eukaryota</taxon>
        <taxon>Metazoa</taxon>
        <taxon>Spiralia</taxon>
        <taxon>Lophotrochozoa</taxon>
        <taxon>Annelida</taxon>
        <taxon>Polychaeta</taxon>
        <taxon>Sedentaria</taxon>
        <taxon>Scolecida</taxon>
        <taxon>Capitellidae</taxon>
        <taxon>Capitella</taxon>
    </lineage>
</organism>
<dbReference type="GO" id="GO:0000209">
    <property type="term" value="P:protein polyubiquitination"/>
    <property type="evidence" value="ECO:0007669"/>
    <property type="project" value="TreeGrafter"/>
</dbReference>
<protein>
    <recommendedName>
        <fullName evidence="4">SMP-30/Gluconolactonase/LRE-like region domain-containing protein</fullName>
    </recommendedName>
</protein>
<dbReference type="Gene3D" id="2.120.10.30">
    <property type="entry name" value="TolB, C-terminal domain"/>
    <property type="match status" value="1"/>
</dbReference>
<dbReference type="OrthoDB" id="6138639at2759"/>
<dbReference type="AlphaFoldDB" id="R7TEB1"/>
<dbReference type="EMBL" id="KB311165">
    <property type="protein sequence ID" value="ELT89807.1"/>
    <property type="molecule type" value="Genomic_DNA"/>
</dbReference>
<evidence type="ECO:0000313" key="3">
    <source>
        <dbReference type="Proteomes" id="UP000014760"/>
    </source>
</evidence>
<feature type="non-terminal residue" evidence="1">
    <location>
        <position position="1"/>
    </location>
</feature>
<dbReference type="PANTHER" id="PTHR24104">
    <property type="entry name" value="E3 UBIQUITIN-PROTEIN LIGASE NHLRC1-RELATED"/>
    <property type="match status" value="1"/>
</dbReference>
<proteinExistence type="predicted"/>
<sequence>GCLKRTFGAKGAVKLNEPLDLTVLNNGNIAFSDHADQDVKVYNCKGQYLRRIKDKTLTNIAGVTSNQKREIIIAGTDQRHLSVHSEDGDLISTLPSDKDTRQNIFEHPYTVAHNPLTGDIIVGDDYKQLVTALSADGQRIMWRFSPSGGRDRHFFPSSICVDSDGYIFIADLYNEKVYMLDSSGKFLKTLLSRGNGLRGGPGAICTDGQGHLLVADEERTLKVFKYGENGFSMYRRTSYGPDNYR</sequence>
<dbReference type="SUPFAM" id="SSF101898">
    <property type="entry name" value="NHL repeat"/>
    <property type="match status" value="1"/>
</dbReference>
<dbReference type="GO" id="GO:0043161">
    <property type="term" value="P:proteasome-mediated ubiquitin-dependent protein catabolic process"/>
    <property type="evidence" value="ECO:0007669"/>
    <property type="project" value="TreeGrafter"/>
</dbReference>
<name>R7TEB1_CAPTE</name>
<gene>
    <name evidence="1" type="ORF">CAPTEDRAFT_147450</name>
</gene>
<dbReference type="Proteomes" id="UP000014760">
    <property type="component" value="Unassembled WGS sequence"/>
</dbReference>
<dbReference type="InterPro" id="IPR050952">
    <property type="entry name" value="TRIM-NHL_E3_ligases"/>
</dbReference>
<dbReference type="HOGENOM" id="CLU_1280499_0_0_1"/>
<reference evidence="2" key="3">
    <citation type="submission" date="2015-06" db="UniProtKB">
        <authorList>
            <consortium name="EnsemblMetazoa"/>
        </authorList>
    </citation>
    <scope>IDENTIFICATION</scope>
</reference>